<feature type="compositionally biased region" description="Low complexity" evidence="1">
    <location>
        <begin position="199"/>
        <end position="250"/>
    </location>
</feature>
<dbReference type="EMBL" id="LFJN01000008">
    <property type="protein sequence ID" value="KPI42185.1"/>
    <property type="molecule type" value="Genomic_DNA"/>
</dbReference>
<dbReference type="OrthoDB" id="3438781at2759"/>
<feature type="compositionally biased region" description="Polar residues" evidence="1">
    <location>
        <begin position="255"/>
        <end position="268"/>
    </location>
</feature>
<gene>
    <name evidence="4" type="ORF">AB675_5544</name>
</gene>
<feature type="signal peptide" evidence="3">
    <location>
        <begin position="1"/>
        <end position="21"/>
    </location>
</feature>
<name>A0A0N1HTA7_9EURO</name>
<protein>
    <submittedName>
        <fullName evidence="4">Uncharacterized protein</fullName>
    </submittedName>
</protein>
<feature type="transmembrane region" description="Helical" evidence="2">
    <location>
        <begin position="327"/>
        <end position="349"/>
    </location>
</feature>
<keyword evidence="5" id="KW-1185">Reference proteome</keyword>
<accession>A0A0N1HTA7</accession>
<organism evidence="4 5">
    <name type="scientific">Cyphellophora attinorum</name>
    <dbReference type="NCBI Taxonomy" id="1664694"/>
    <lineage>
        <taxon>Eukaryota</taxon>
        <taxon>Fungi</taxon>
        <taxon>Dikarya</taxon>
        <taxon>Ascomycota</taxon>
        <taxon>Pezizomycotina</taxon>
        <taxon>Eurotiomycetes</taxon>
        <taxon>Chaetothyriomycetidae</taxon>
        <taxon>Chaetothyriales</taxon>
        <taxon>Cyphellophoraceae</taxon>
        <taxon>Cyphellophora</taxon>
    </lineage>
</organism>
<sequence length="350" mass="35627">MKLASFISWIIIPFFISTAAAQQACLDGFNQCSPAGASSREVPVIGPDLARFYLELIYTIVGLPAGENSVQEAAVIRRTDYGDSLCCAVGSACEMIQSFKIAFCWDRFTTSYFLPDGSYGSASNGSYRTPQGDTANLITGEYHMQDGTVGNMYDESPADKPESSDLPLPTPYTSAGVGAAIPASQLGAQLSQTLTATISTASPQSTSSTSSTSPETTTVSSTSASSGTTMTSPSLPITTSSTSAATSSEPAPIPQTTLPTSTASSDVPSETTSHSSVESASSTDSTLTSGGSGGVVAPTASGMTGTPGASSSSVNGSWPIIPPITNLAAATVVYCMAAKVLVWLVAAIMV</sequence>
<feature type="region of interest" description="Disordered" evidence="1">
    <location>
        <begin position="146"/>
        <end position="173"/>
    </location>
</feature>
<feature type="chain" id="PRO_5005873546" evidence="3">
    <location>
        <begin position="22"/>
        <end position="350"/>
    </location>
</feature>
<proteinExistence type="predicted"/>
<dbReference type="Proteomes" id="UP000038010">
    <property type="component" value="Unassembled WGS sequence"/>
</dbReference>
<evidence type="ECO:0000256" key="3">
    <source>
        <dbReference type="SAM" id="SignalP"/>
    </source>
</evidence>
<evidence type="ECO:0000313" key="5">
    <source>
        <dbReference type="Proteomes" id="UP000038010"/>
    </source>
</evidence>
<reference evidence="4 5" key="1">
    <citation type="submission" date="2015-06" db="EMBL/GenBank/DDBJ databases">
        <title>Draft genome of the ant-associated black yeast Phialophora attae CBS 131958.</title>
        <authorList>
            <person name="Moreno L.F."/>
            <person name="Stielow B.J."/>
            <person name="de Hoog S."/>
            <person name="Vicente V.A."/>
            <person name="Weiss V.A."/>
            <person name="de Vries M."/>
            <person name="Cruz L.M."/>
            <person name="Souza E.M."/>
        </authorList>
    </citation>
    <scope>NUCLEOTIDE SEQUENCE [LARGE SCALE GENOMIC DNA]</scope>
    <source>
        <strain evidence="4 5">CBS 131958</strain>
    </source>
</reference>
<dbReference type="GeneID" id="28737643"/>
<keyword evidence="2" id="KW-1133">Transmembrane helix</keyword>
<feature type="compositionally biased region" description="Low complexity" evidence="1">
    <location>
        <begin position="269"/>
        <end position="289"/>
    </location>
</feature>
<keyword evidence="2" id="KW-0472">Membrane</keyword>
<keyword evidence="3" id="KW-0732">Signal</keyword>
<dbReference type="RefSeq" id="XP_018002148.1">
    <property type="nucleotide sequence ID" value="XM_018145763.1"/>
</dbReference>
<comment type="caution">
    <text evidence="4">The sequence shown here is derived from an EMBL/GenBank/DDBJ whole genome shotgun (WGS) entry which is preliminary data.</text>
</comment>
<keyword evidence="2" id="KW-0812">Transmembrane</keyword>
<dbReference type="VEuPathDB" id="FungiDB:AB675_5544"/>
<feature type="compositionally biased region" description="Polar residues" evidence="1">
    <location>
        <begin position="301"/>
        <end position="316"/>
    </location>
</feature>
<evidence type="ECO:0000256" key="1">
    <source>
        <dbReference type="SAM" id="MobiDB-lite"/>
    </source>
</evidence>
<feature type="region of interest" description="Disordered" evidence="1">
    <location>
        <begin position="199"/>
        <end position="316"/>
    </location>
</feature>
<dbReference type="AlphaFoldDB" id="A0A0N1HTA7"/>
<evidence type="ECO:0000256" key="2">
    <source>
        <dbReference type="SAM" id="Phobius"/>
    </source>
</evidence>
<evidence type="ECO:0000313" key="4">
    <source>
        <dbReference type="EMBL" id="KPI42185.1"/>
    </source>
</evidence>